<proteinExistence type="predicted"/>
<organism evidence="1 2">
    <name type="scientific">Clunio marinus</name>
    <dbReference type="NCBI Taxonomy" id="568069"/>
    <lineage>
        <taxon>Eukaryota</taxon>
        <taxon>Metazoa</taxon>
        <taxon>Ecdysozoa</taxon>
        <taxon>Arthropoda</taxon>
        <taxon>Hexapoda</taxon>
        <taxon>Insecta</taxon>
        <taxon>Pterygota</taxon>
        <taxon>Neoptera</taxon>
        <taxon>Endopterygota</taxon>
        <taxon>Diptera</taxon>
        <taxon>Nematocera</taxon>
        <taxon>Chironomoidea</taxon>
        <taxon>Chironomidae</taxon>
        <taxon>Clunio</taxon>
    </lineage>
</organism>
<evidence type="ECO:0000313" key="1">
    <source>
        <dbReference type="EMBL" id="CRK91361.1"/>
    </source>
</evidence>
<gene>
    <name evidence="1" type="ORF">CLUMA_CG005034</name>
</gene>
<dbReference type="AlphaFoldDB" id="A0A1J1HZ13"/>
<keyword evidence="2" id="KW-1185">Reference proteome</keyword>
<dbReference type="Proteomes" id="UP000183832">
    <property type="component" value="Unassembled WGS sequence"/>
</dbReference>
<reference evidence="1 2" key="1">
    <citation type="submission" date="2015-04" db="EMBL/GenBank/DDBJ databases">
        <authorList>
            <person name="Syromyatnikov M.Y."/>
            <person name="Popov V.N."/>
        </authorList>
    </citation>
    <scope>NUCLEOTIDE SEQUENCE [LARGE SCALE GENOMIC DNA]</scope>
</reference>
<evidence type="ECO:0000313" key="2">
    <source>
        <dbReference type="Proteomes" id="UP000183832"/>
    </source>
</evidence>
<dbReference type="EMBL" id="CVRI01000020">
    <property type="protein sequence ID" value="CRK91361.1"/>
    <property type="molecule type" value="Genomic_DNA"/>
</dbReference>
<accession>A0A1J1HZ13</accession>
<sequence length="64" mass="7536">MVMTLKVPPTLFARNENMSTAPNPLKNVSKPIKFLKCFKLLVTWDWKCNQREVILLCHEKLFCK</sequence>
<name>A0A1J1HZ13_9DIPT</name>
<protein>
    <submittedName>
        <fullName evidence="1">CLUMA_CG005034, isoform A</fullName>
    </submittedName>
</protein>